<organism evidence="7 8">
    <name type="scientific">Actinomortierella ambigua</name>
    <dbReference type="NCBI Taxonomy" id="1343610"/>
    <lineage>
        <taxon>Eukaryota</taxon>
        <taxon>Fungi</taxon>
        <taxon>Fungi incertae sedis</taxon>
        <taxon>Mucoromycota</taxon>
        <taxon>Mortierellomycotina</taxon>
        <taxon>Mortierellomycetes</taxon>
        <taxon>Mortierellales</taxon>
        <taxon>Mortierellaceae</taxon>
        <taxon>Actinomortierella</taxon>
    </lineage>
</organism>
<reference evidence="7" key="1">
    <citation type="journal article" date="2020" name="Fungal Divers.">
        <title>Resolving the Mortierellaceae phylogeny through synthesis of multi-gene phylogenetics and phylogenomics.</title>
        <authorList>
            <person name="Vandepol N."/>
            <person name="Liber J."/>
            <person name="Desiro A."/>
            <person name="Na H."/>
            <person name="Kennedy M."/>
            <person name="Barry K."/>
            <person name="Grigoriev I.V."/>
            <person name="Miller A.N."/>
            <person name="O'Donnell K."/>
            <person name="Stajich J.E."/>
            <person name="Bonito G."/>
        </authorList>
    </citation>
    <scope>NUCLEOTIDE SEQUENCE</scope>
    <source>
        <strain evidence="7">BC1065</strain>
    </source>
</reference>
<dbReference type="InterPro" id="IPR000859">
    <property type="entry name" value="CUB_dom"/>
</dbReference>
<dbReference type="PANTHER" id="PTHR46376:SF1">
    <property type="entry name" value="LEUCINE-ZIPPER-LIKE TRANSCRIPTIONAL REGULATOR 1"/>
    <property type="match status" value="1"/>
</dbReference>
<gene>
    <name evidence="7" type="primary">MEGF8_2</name>
    <name evidence="7" type="ORF">DFQ27_008121</name>
</gene>
<keyword evidence="5" id="KW-1133">Transmembrane helix</keyword>
<dbReference type="InterPro" id="IPR035914">
    <property type="entry name" value="Sperma_CUB_dom_sf"/>
</dbReference>
<keyword evidence="1" id="KW-0880">Kelch repeat</keyword>
<feature type="domain" description="CUB" evidence="6">
    <location>
        <begin position="1"/>
        <end position="62"/>
    </location>
</feature>
<name>A0A9P6UBP8_9FUNG</name>
<dbReference type="InterPro" id="IPR056737">
    <property type="entry name" value="Beta-prop_ATRN-MKLN-like"/>
</dbReference>
<feature type="compositionally biased region" description="Basic and acidic residues" evidence="4">
    <location>
        <begin position="1235"/>
        <end position="1250"/>
    </location>
</feature>
<dbReference type="PANTHER" id="PTHR46376">
    <property type="entry name" value="LEUCINE-ZIPPER-LIKE TRANSCRIPTIONAL REGULATOR 1"/>
    <property type="match status" value="1"/>
</dbReference>
<feature type="region of interest" description="Disordered" evidence="4">
    <location>
        <begin position="1137"/>
        <end position="1171"/>
    </location>
</feature>
<feature type="compositionally biased region" description="Basic and acidic residues" evidence="4">
    <location>
        <begin position="921"/>
        <end position="935"/>
    </location>
</feature>
<keyword evidence="5" id="KW-0472">Membrane</keyword>
<evidence type="ECO:0000256" key="4">
    <source>
        <dbReference type="SAM" id="MobiDB-lite"/>
    </source>
</evidence>
<feature type="region of interest" description="Disordered" evidence="4">
    <location>
        <begin position="1342"/>
        <end position="1363"/>
    </location>
</feature>
<dbReference type="Pfam" id="PF24981">
    <property type="entry name" value="Beta-prop_ATRN-LZTR1"/>
    <property type="match status" value="1"/>
</dbReference>
<comment type="caution">
    <text evidence="7">The sequence shown here is derived from an EMBL/GenBank/DDBJ whole genome shotgun (WGS) entry which is preliminary data.</text>
</comment>
<evidence type="ECO:0000313" key="7">
    <source>
        <dbReference type="EMBL" id="KAG0267845.1"/>
    </source>
</evidence>
<proteinExistence type="predicted"/>
<feature type="compositionally biased region" description="Polar residues" evidence="4">
    <location>
        <begin position="936"/>
        <end position="948"/>
    </location>
</feature>
<feature type="compositionally biased region" description="Polar residues" evidence="4">
    <location>
        <begin position="835"/>
        <end position="850"/>
    </location>
</feature>
<dbReference type="PROSITE" id="PS01180">
    <property type="entry name" value="CUB"/>
    <property type="match status" value="1"/>
</dbReference>
<keyword evidence="8" id="KW-1185">Reference proteome</keyword>
<feature type="region of interest" description="Disordered" evidence="4">
    <location>
        <begin position="835"/>
        <end position="1027"/>
    </location>
</feature>
<feature type="compositionally biased region" description="Basic and acidic residues" evidence="4">
    <location>
        <begin position="960"/>
        <end position="1000"/>
    </location>
</feature>
<dbReference type="InterPro" id="IPR051568">
    <property type="entry name" value="LZTR1/Attractin"/>
</dbReference>
<dbReference type="Proteomes" id="UP000807716">
    <property type="component" value="Unassembled WGS sequence"/>
</dbReference>
<dbReference type="SUPFAM" id="SSF117281">
    <property type="entry name" value="Kelch motif"/>
    <property type="match status" value="2"/>
</dbReference>
<dbReference type="SUPFAM" id="SSF49854">
    <property type="entry name" value="Spermadhesin, CUB domain"/>
    <property type="match status" value="1"/>
</dbReference>
<feature type="compositionally biased region" description="Low complexity" evidence="4">
    <location>
        <begin position="1109"/>
        <end position="1122"/>
    </location>
</feature>
<accession>A0A9P6UBP8</accession>
<evidence type="ECO:0000259" key="6">
    <source>
        <dbReference type="PROSITE" id="PS01180"/>
    </source>
</evidence>
<dbReference type="Gene3D" id="2.120.10.80">
    <property type="entry name" value="Kelch-type beta propeller"/>
    <property type="match status" value="1"/>
</dbReference>
<protein>
    <submittedName>
        <fullName evidence="7">Multiple epidermal growth factor-like domains protein 8</fullName>
    </submittedName>
</protein>
<evidence type="ECO:0000256" key="1">
    <source>
        <dbReference type="ARBA" id="ARBA00022441"/>
    </source>
</evidence>
<keyword evidence="3" id="KW-1015">Disulfide bond</keyword>
<keyword evidence="2" id="KW-0677">Repeat</keyword>
<evidence type="ECO:0000256" key="5">
    <source>
        <dbReference type="SAM" id="Phobius"/>
    </source>
</evidence>
<dbReference type="InterPro" id="IPR015915">
    <property type="entry name" value="Kelch-typ_b-propeller"/>
</dbReference>
<dbReference type="Gene3D" id="2.60.120.290">
    <property type="entry name" value="Spermadhesin, CUB domain"/>
    <property type="match status" value="1"/>
</dbReference>
<feature type="compositionally biased region" description="Low complexity" evidence="4">
    <location>
        <begin position="1080"/>
        <end position="1093"/>
    </location>
</feature>
<dbReference type="EMBL" id="JAAAJB010000067">
    <property type="protein sequence ID" value="KAG0267845.1"/>
    <property type="molecule type" value="Genomic_DNA"/>
</dbReference>
<evidence type="ECO:0000313" key="8">
    <source>
        <dbReference type="Proteomes" id="UP000807716"/>
    </source>
</evidence>
<dbReference type="CDD" id="cd00041">
    <property type="entry name" value="CUB"/>
    <property type="match status" value="1"/>
</dbReference>
<keyword evidence="5" id="KW-0812">Transmembrane</keyword>
<dbReference type="SMART" id="SM00612">
    <property type="entry name" value="Kelch"/>
    <property type="match status" value="2"/>
</dbReference>
<feature type="region of interest" description="Disordered" evidence="4">
    <location>
        <begin position="288"/>
        <end position="311"/>
    </location>
</feature>
<feature type="region of interest" description="Disordered" evidence="4">
    <location>
        <begin position="1076"/>
        <end position="1122"/>
    </location>
</feature>
<evidence type="ECO:0000256" key="2">
    <source>
        <dbReference type="ARBA" id="ARBA00022737"/>
    </source>
</evidence>
<dbReference type="OrthoDB" id="10251809at2759"/>
<dbReference type="GO" id="GO:0005794">
    <property type="term" value="C:Golgi apparatus"/>
    <property type="evidence" value="ECO:0007669"/>
    <property type="project" value="TreeGrafter"/>
</dbReference>
<evidence type="ECO:0000256" key="3">
    <source>
        <dbReference type="ARBA" id="ARBA00023157"/>
    </source>
</evidence>
<feature type="region of interest" description="Disordered" evidence="4">
    <location>
        <begin position="1196"/>
        <end position="1279"/>
    </location>
</feature>
<dbReference type="InterPro" id="IPR006652">
    <property type="entry name" value="Kelch_1"/>
</dbReference>
<sequence length="1408" mass="155754">MDYLTLYDGDDTGSPVIAKLCGNIWQSRTQTFYSSGTTMTAVLTISANSPGGYGFTAQWSSVKTTGTKDFKPRSQHSMAYDARNDMVYITGGIDASGSVLWDMVSYSFSNNKWNAISTNRAPRPRYGHCSFVHNENLYIFGGMYVTSSAEIWMYNGKTWTEQQPINRDSQPRGTVGSSCVLVTNANVTTLYVFGGTDKEGQISRELTTYNFESGSWAPASHRNAVPLTGATGVYHKATNSIYYFGGTTNQTTRNVVIYQYAIQEALWYGLPPRVDPFTYSPVPPATPVGSPAGASLTPSSPDDNDDDNSDGVVVQTVNATYEPPVMYDSVSSVWAPADLAGDDYVVMFGGMIPYGPGVRLRESSQRCYTPTLVVYDLNCQNWTTIDILDPKPLLRANHTMLVRPPGSAGSSKTNWTAFIFGGFDGQDHNDMVNITIPLGDQNAGVTNSCRALRWCSMYDDCMYCNRKPYCSFVDGLCLFDTDKAKSGSYLAGNNGDEPQTGTLQDLIQQQPTLKGLVRQQKDSCDVPQDVPVRSYYASPSPINPGQTIKFSTYIDDPASDILFEISKQPNLPLLFTTLNVWEGFMNMYWRADHGLTDNTWDGNSSTSSPWPADYKKSPLDGPVITDQGALNTSQLYSRWSRYSGLDSSVSMSAIRTNESQIRFYANDPRRFSGYYVYSLTNTHDTHITFSIQVTPLEHSPPTVNEKGNGFSMTMLAFFMAGFILAVILLVLLARKIRRLIEERDQSHQAAEMLRAMDDDDDDQASGHGDGGRGGATAIEMNGLRLRKKPLYRVVVGVQDLTQVDKSHLEQAKGFRQRKKASFAAFKDDALAQSLSSLRSPTRSNSITSPPTRHKSIAQAGRARTEPAVSFEQLPMPDDGHVEGLAVRNASDGQDPAKEEKTSVVGMLSRSLSRRLSRNSPTRREDESGIAPEDRPTQLSRNSSTTGWNLNPAGRVASLRRTREELRVRKEEREGLTGSGDEGKDELYGARGHSSESDRGIVDLSQLPKGPHHRPPPTRPKLPTDDLSNVYRRRNPARVQPISIEPIPFHGGLVPRTHANLQRYQRHLQRQHAYEERLRRVASPPSVASSTAATGRVTRRLQPPPGPQRSTTSLNSTSSLQGLRHSLSRTLLRSLANNANGSREDGSRVSFDASVGGVAGSTTSVTDKEETARRLRQVKSSDSLRQVQRAASIMSGRNYPAAARRDSSRSNLALKTPLSGAGTKEFADHSLSGSPPRDKITAEMGTDRSEQSRVANATAAKDHSRHPYSHSPPRAATTDVERVRIPRMTEQGREMAILRHSSSKQQQEFEPGPLVAVNILIVFPGDEGSRRVMHQGELEARQKAKKFDKLQQQQQQSSGMDDTLYDSERRLPPMAIGTTFLPDPVRWWAHRAYQHKDQRRQARQVQKTL</sequence>
<feature type="transmembrane region" description="Helical" evidence="5">
    <location>
        <begin position="710"/>
        <end position="733"/>
    </location>
</feature>